<keyword evidence="4" id="KW-1185">Reference proteome</keyword>
<sequence>MRTLRVLLAIVAVAGAGCQAPVTTNELVMDDFAYRPTTINLPADTEGFELTLTNTGTVPHDFTVDGLPDDILVHLAVFEDASVPYRLPALPAGEYDVYCALEGHREAGMEARLRVR</sequence>
<accession>A0A346XY83</accession>
<dbReference type="Pfam" id="PF13473">
    <property type="entry name" value="Cupredoxin_1"/>
    <property type="match status" value="1"/>
</dbReference>
<protein>
    <recommendedName>
        <fullName evidence="2">EfeO-type cupredoxin-like domain-containing protein</fullName>
    </recommendedName>
</protein>
<dbReference type="Gene3D" id="2.60.40.420">
    <property type="entry name" value="Cupredoxins - blue copper proteins"/>
    <property type="match status" value="1"/>
</dbReference>
<evidence type="ECO:0000313" key="4">
    <source>
        <dbReference type="Proteomes" id="UP000264006"/>
    </source>
</evidence>
<gene>
    <name evidence="3" type="ORF">DVS28_a2499</name>
</gene>
<feature type="signal peptide" evidence="1">
    <location>
        <begin position="1"/>
        <end position="20"/>
    </location>
</feature>
<dbReference type="SUPFAM" id="SSF49503">
    <property type="entry name" value="Cupredoxins"/>
    <property type="match status" value="1"/>
</dbReference>
<keyword evidence="1" id="KW-0732">Signal</keyword>
<organism evidence="3 4">
    <name type="scientific">Euzebya pacifica</name>
    <dbReference type="NCBI Taxonomy" id="1608957"/>
    <lineage>
        <taxon>Bacteria</taxon>
        <taxon>Bacillati</taxon>
        <taxon>Actinomycetota</taxon>
        <taxon>Nitriliruptoria</taxon>
        <taxon>Euzebyales</taxon>
    </lineage>
</organism>
<evidence type="ECO:0000313" key="3">
    <source>
        <dbReference type="EMBL" id="AXV07180.1"/>
    </source>
</evidence>
<dbReference type="AlphaFoldDB" id="A0A346XY83"/>
<reference evidence="3 4" key="1">
    <citation type="submission" date="2018-09" db="EMBL/GenBank/DDBJ databases">
        <title>Complete genome sequence of Euzebya sp. DY32-46 isolated from seawater of Pacific Ocean.</title>
        <authorList>
            <person name="Xu L."/>
            <person name="Wu Y.-H."/>
            <person name="Xu X.-W."/>
        </authorList>
    </citation>
    <scope>NUCLEOTIDE SEQUENCE [LARGE SCALE GENOMIC DNA]</scope>
    <source>
        <strain evidence="3 4">DY32-46</strain>
    </source>
</reference>
<feature type="chain" id="PRO_5038882725" description="EfeO-type cupredoxin-like domain-containing protein" evidence="1">
    <location>
        <begin position="21"/>
        <end position="116"/>
    </location>
</feature>
<dbReference type="InterPro" id="IPR008972">
    <property type="entry name" value="Cupredoxin"/>
</dbReference>
<dbReference type="InterPro" id="IPR028096">
    <property type="entry name" value="EfeO_Cupredoxin"/>
</dbReference>
<evidence type="ECO:0000256" key="1">
    <source>
        <dbReference type="SAM" id="SignalP"/>
    </source>
</evidence>
<dbReference type="RefSeq" id="WP_114591716.1">
    <property type="nucleotide sequence ID" value="NZ_CAXIBR010000030.1"/>
</dbReference>
<evidence type="ECO:0000259" key="2">
    <source>
        <dbReference type="Pfam" id="PF13473"/>
    </source>
</evidence>
<proteinExistence type="predicted"/>
<dbReference type="OrthoDB" id="345021at2"/>
<dbReference type="EMBL" id="CP031165">
    <property type="protein sequence ID" value="AXV07180.1"/>
    <property type="molecule type" value="Genomic_DNA"/>
</dbReference>
<dbReference type="PROSITE" id="PS51257">
    <property type="entry name" value="PROKAR_LIPOPROTEIN"/>
    <property type="match status" value="1"/>
</dbReference>
<name>A0A346XY83_9ACTN</name>
<dbReference type="CDD" id="cd00920">
    <property type="entry name" value="Cupredoxin"/>
    <property type="match status" value="1"/>
</dbReference>
<feature type="domain" description="EfeO-type cupredoxin-like" evidence="2">
    <location>
        <begin position="7"/>
        <end position="103"/>
    </location>
</feature>
<dbReference type="Proteomes" id="UP000264006">
    <property type="component" value="Chromosome"/>
</dbReference>
<dbReference type="KEGG" id="euz:DVS28_a2499"/>